<evidence type="ECO:0000256" key="1">
    <source>
        <dbReference type="ARBA" id="ARBA00022441"/>
    </source>
</evidence>
<dbReference type="InterPro" id="IPR011705">
    <property type="entry name" value="BACK"/>
</dbReference>
<accession>A0A811LM91</accession>
<evidence type="ECO:0000313" key="5">
    <source>
        <dbReference type="Proteomes" id="UP000614601"/>
    </source>
</evidence>
<reference evidence="4" key="1">
    <citation type="submission" date="2020-09" db="EMBL/GenBank/DDBJ databases">
        <authorList>
            <person name="Kikuchi T."/>
        </authorList>
    </citation>
    <scope>NUCLEOTIDE SEQUENCE</scope>
    <source>
        <strain evidence="4">SH1</strain>
    </source>
</reference>
<keyword evidence="2" id="KW-0677">Repeat</keyword>
<dbReference type="InterPro" id="IPR006652">
    <property type="entry name" value="Kelch_1"/>
</dbReference>
<dbReference type="Proteomes" id="UP000614601">
    <property type="component" value="Unassembled WGS sequence"/>
</dbReference>
<dbReference type="Pfam" id="PF24681">
    <property type="entry name" value="Kelch_KLHDC2_KLHL20_DRC7"/>
    <property type="match status" value="1"/>
</dbReference>
<gene>
    <name evidence="4" type="ORF">BOKJ2_LOCUS12571</name>
</gene>
<dbReference type="Pfam" id="PF01344">
    <property type="entry name" value="Kelch_1"/>
    <property type="match status" value="2"/>
</dbReference>
<keyword evidence="1" id="KW-0880">Kelch repeat</keyword>
<dbReference type="AlphaFoldDB" id="A0A811LM91"/>
<dbReference type="Pfam" id="PF07707">
    <property type="entry name" value="BACK"/>
    <property type="match status" value="1"/>
</dbReference>
<dbReference type="Gene3D" id="2.120.10.80">
    <property type="entry name" value="Kelch-type beta propeller"/>
    <property type="match status" value="1"/>
</dbReference>
<proteinExistence type="predicted"/>
<dbReference type="SMART" id="SM00875">
    <property type="entry name" value="BACK"/>
    <property type="match status" value="1"/>
</dbReference>
<evidence type="ECO:0000313" key="4">
    <source>
        <dbReference type="EMBL" id="CAD5228224.1"/>
    </source>
</evidence>
<dbReference type="OrthoDB" id="5775046at2759"/>
<keyword evidence="5" id="KW-1185">Reference proteome</keyword>
<organism evidence="4 5">
    <name type="scientific">Bursaphelenchus okinawaensis</name>
    <dbReference type="NCBI Taxonomy" id="465554"/>
    <lineage>
        <taxon>Eukaryota</taxon>
        <taxon>Metazoa</taxon>
        <taxon>Ecdysozoa</taxon>
        <taxon>Nematoda</taxon>
        <taxon>Chromadorea</taxon>
        <taxon>Rhabditida</taxon>
        <taxon>Tylenchina</taxon>
        <taxon>Tylenchomorpha</taxon>
        <taxon>Aphelenchoidea</taxon>
        <taxon>Aphelenchoididae</taxon>
        <taxon>Bursaphelenchus</taxon>
    </lineage>
</organism>
<comment type="caution">
    <text evidence="4">The sequence shown here is derived from an EMBL/GenBank/DDBJ whole genome shotgun (WGS) entry which is preliminary data.</text>
</comment>
<dbReference type="Gene3D" id="1.25.40.420">
    <property type="match status" value="1"/>
</dbReference>
<evidence type="ECO:0000259" key="3">
    <source>
        <dbReference type="SMART" id="SM00875"/>
    </source>
</evidence>
<sequence length="612" mass="70140">MAQPSPAVTRLCYSVLEPESADPSADLCFHCLDGTNVYAHSFVVNDIWPQLMAKSGMAESCEPEELEIWGEVPRTHHTVFLERDVLHYLLELAYGRLDTNFLQNEFFYNKLKLAIKQYPIDESLYIIFKGKTFKKFHLDQLLSDVGIDDILFKYMAIAQQDPDKAEELVSEVVYHLYKLVKTSASANQQFFHLETEHLKRLLSDNNLNIHSEAQVLELILLYINHNAKTEEQRRRMATQLVPCIRYGGHTFGISLNNAITSNELTIKNYQEWISPDTVTSRLPRDVLVIYGGWLDRPSRMCQVLARHEQRFTQMEWFADKCPLAYHVLIELNKTVYLIGGYNNQEYLKNVRKLNDGDTQWQSCPSMFAPRCYASACSDDQRFIYVCGGYNGRRRLRTVEKFDTWDQKWYKLPSMHHHRSDAAAAYFKGQLIVAGGFNGENVMPFVEIYCEETRQWQEVWNMNTPRSGLSLVPFDNKLYAIGGYTAGEITGTVEVLADCHGAWSEFTSLRQKRSNFSAIQYDGCLFVMGGHDGSTTTNTVEILYSGQTQFVPGPNLVVKCSAFRTAVLRDWKSTKFDGDKLVSKCMTSYVEVDLPIPAPRRLLSDDAIDTDEE</sequence>
<dbReference type="PANTHER" id="PTHR45632">
    <property type="entry name" value="LD33804P"/>
    <property type="match status" value="1"/>
</dbReference>
<dbReference type="PANTHER" id="PTHR45632:SF3">
    <property type="entry name" value="KELCH-LIKE PROTEIN 32"/>
    <property type="match status" value="1"/>
</dbReference>
<dbReference type="SUPFAM" id="SSF117281">
    <property type="entry name" value="Kelch motif"/>
    <property type="match status" value="1"/>
</dbReference>
<dbReference type="Proteomes" id="UP000783686">
    <property type="component" value="Unassembled WGS sequence"/>
</dbReference>
<evidence type="ECO:0000256" key="2">
    <source>
        <dbReference type="ARBA" id="ARBA00022737"/>
    </source>
</evidence>
<dbReference type="InterPro" id="IPR015915">
    <property type="entry name" value="Kelch-typ_b-propeller"/>
</dbReference>
<feature type="domain" description="BACK" evidence="3">
    <location>
        <begin position="151"/>
        <end position="252"/>
    </location>
</feature>
<name>A0A811LM91_9BILA</name>
<dbReference type="SMART" id="SM00612">
    <property type="entry name" value="Kelch"/>
    <property type="match status" value="5"/>
</dbReference>
<dbReference type="EMBL" id="CAJFDH010000006">
    <property type="protein sequence ID" value="CAD5228224.1"/>
    <property type="molecule type" value="Genomic_DNA"/>
</dbReference>
<protein>
    <recommendedName>
        <fullName evidence="3">BACK domain-containing protein</fullName>
    </recommendedName>
</protein>
<dbReference type="EMBL" id="CAJFCW020000006">
    <property type="protein sequence ID" value="CAG9124251.1"/>
    <property type="molecule type" value="Genomic_DNA"/>
</dbReference>